<keyword evidence="8 10" id="KW-1133">Transmembrane helix</keyword>
<organism evidence="12 13">
    <name type="scientific">Angiostrongylus cantonensis</name>
    <name type="common">Rat lungworm</name>
    <dbReference type="NCBI Taxonomy" id="6313"/>
    <lineage>
        <taxon>Eukaryota</taxon>
        <taxon>Metazoa</taxon>
        <taxon>Ecdysozoa</taxon>
        <taxon>Nematoda</taxon>
        <taxon>Chromadorea</taxon>
        <taxon>Rhabditida</taxon>
        <taxon>Rhabditina</taxon>
        <taxon>Rhabditomorpha</taxon>
        <taxon>Strongyloidea</taxon>
        <taxon>Metastrongylidae</taxon>
        <taxon>Angiostrongylus</taxon>
    </lineage>
</organism>
<keyword evidence="5" id="KW-0479">Metal-binding</keyword>
<dbReference type="PANTHER" id="PTHR22763:SF184">
    <property type="entry name" value="E3 UBIQUITIN-PROTEIN LIGASE SYNOVIOLIN"/>
    <property type="match status" value="1"/>
</dbReference>
<evidence type="ECO:0000256" key="4">
    <source>
        <dbReference type="ARBA" id="ARBA00022692"/>
    </source>
</evidence>
<feature type="transmembrane region" description="Helical" evidence="10">
    <location>
        <begin position="47"/>
        <end position="66"/>
    </location>
</feature>
<proteinExistence type="predicted"/>
<evidence type="ECO:0000256" key="1">
    <source>
        <dbReference type="ARBA" id="ARBA00004370"/>
    </source>
</evidence>
<accession>A0A0K0CVN9</accession>
<dbReference type="STRING" id="6313.A0A0K0CVN9"/>
<evidence type="ECO:0000256" key="6">
    <source>
        <dbReference type="ARBA" id="ARBA00022771"/>
    </source>
</evidence>
<keyword evidence="7" id="KW-0862">Zinc</keyword>
<sequence>MHVSPGLLAFASFVATAATIANAFVINKQFYPSIVYITKSNASMMVIYVQALILVYILFQVVRKIFFGELRASEAEVSFLNAISKKLSGALVSFLTSCALFCFHFSF</sequence>
<dbReference type="AlphaFoldDB" id="A0A0K0CVN9"/>
<evidence type="ECO:0000256" key="10">
    <source>
        <dbReference type="SAM" id="Phobius"/>
    </source>
</evidence>
<keyword evidence="9 10" id="KW-0472">Membrane</keyword>
<evidence type="ECO:0000259" key="11">
    <source>
        <dbReference type="Pfam" id="PF25563"/>
    </source>
</evidence>
<dbReference type="GO" id="GO:0012505">
    <property type="term" value="C:endomembrane system"/>
    <property type="evidence" value="ECO:0007669"/>
    <property type="project" value="UniProtKB-SubCell"/>
</dbReference>
<name>A0A0K0CVN9_ANGCA</name>
<evidence type="ECO:0000256" key="8">
    <source>
        <dbReference type="ARBA" id="ARBA00022989"/>
    </source>
</evidence>
<dbReference type="WBParaSite" id="ACAC_0000142101-mRNA-1">
    <property type="protein sequence ID" value="ACAC_0000142101-mRNA-1"/>
    <property type="gene ID" value="ACAC_0000142101"/>
</dbReference>
<evidence type="ECO:0000256" key="7">
    <source>
        <dbReference type="ARBA" id="ARBA00022833"/>
    </source>
</evidence>
<keyword evidence="12" id="KW-1185">Reference proteome</keyword>
<feature type="domain" description="E3 ubiquitin-protein ligase synoviolin-like TPR repeats" evidence="11">
    <location>
        <begin position="7"/>
        <end position="76"/>
    </location>
</feature>
<evidence type="ECO:0000313" key="13">
    <source>
        <dbReference type="WBParaSite" id="ACAC_0000142101-mRNA-1"/>
    </source>
</evidence>
<dbReference type="GO" id="GO:0036503">
    <property type="term" value="P:ERAD pathway"/>
    <property type="evidence" value="ECO:0007669"/>
    <property type="project" value="TreeGrafter"/>
</dbReference>
<dbReference type="GO" id="GO:0061630">
    <property type="term" value="F:ubiquitin protein ligase activity"/>
    <property type="evidence" value="ECO:0007669"/>
    <property type="project" value="UniProtKB-EC"/>
</dbReference>
<comment type="subcellular location">
    <subcellularLocation>
        <location evidence="1">Membrane</location>
    </subcellularLocation>
</comment>
<dbReference type="GO" id="GO:0043161">
    <property type="term" value="P:proteasome-mediated ubiquitin-dependent protein catabolic process"/>
    <property type="evidence" value="ECO:0007669"/>
    <property type="project" value="TreeGrafter"/>
</dbReference>
<reference evidence="13" key="2">
    <citation type="submission" date="2017-02" db="UniProtKB">
        <authorList>
            <consortium name="WormBaseParasite"/>
        </authorList>
    </citation>
    <scope>IDENTIFICATION</scope>
</reference>
<comment type="pathway">
    <text evidence="2">Protein modification; protein ubiquitination.</text>
</comment>
<reference evidence="12" key="1">
    <citation type="submission" date="2012-09" db="EMBL/GenBank/DDBJ databases">
        <authorList>
            <person name="Martin A.A."/>
        </authorList>
    </citation>
    <scope>NUCLEOTIDE SEQUENCE</scope>
</reference>
<dbReference type="InterPro" id="IPR050731">
    <property type="entry name" value="HRD1_E3_ubiq-ligases"/>
</dbReference>
<evidence type="ECO:0000313" key="12">
    <source>
        <dbReference type="Proteomes" id="UP000035642"/>
    </source>
</evidence>
<evidence type="ECO:0000256" key="2">
    <source>
        <dbReference type="ARBA" id="ARBA00004906"/>
    </source>
</evidence>
<keyword evidence="6" id="KW-0863">Zinc-finger</keyword>
<keyword evidence="3" id="KW-0808">Transferase</keyword>
<evidence type="ECO:0000256" key="9">
    <source>
        <dbReference type="ARBA" id="ARBA00023136"/>
    </source>
</evidence>
<dbReference type="InterPro" id="IPR057992">
    <property type="entry name" value="TPR_SYVN1_N"/>
</dbReference>
<evidence type="ECO:0000256" key="3">
    <source>
        <dbReference type="ARBA" id="ARBA00022679"/>
    </source>
</evidence>
<dbReference type="Pfam" id="PF25563">
    <property type="entry name" value="TPR_SYVN1_N"/>
    <property type="match status" value="1"/>
</dbReference>
<dbReference type="GO" id="GO:0008270">
    <property type="term" value="F:zinc ion binding"/>
    <property type="evidence" value="ECO:0007669"/>
    <property type="project" value="UniProtKB-KW"/>
</dbReference>
<feature type="transmembrane region" description="Helical" evidence="10">
    <location>
        <begin position="87"/>
        <end position="106"/>
    </location>
</feature>
<dbReference type="PANTHER" id="PTHR22763">
    <property type="entry name" value="RING ZINC FINGER PROTEIN"/>
    <property type="match status" value="1"/>
</dbReference>
<evidence type="ECO:0000256" key="5">
    <source>
        <dbReference type="ARBA" id="ARBA00022723"/>
    </source>
</evidence>
<keyword evidence="4 10" id="KW-0812">Transmembrane</keyword>
<dbReference type="Proteomes" id="UP000035642">
    <property type="component" value="Unassembled WGS sequence"/>
</dbReference>
<protein>
    <submittedName>
        <fullName evidence="13">Serpentine receptor class gamma</fullName>
    </submittedName>
</protein>